<keyword evidence="3" id="KW-0134">Cell wall</keyword>
<evidence type="ECO:0000256" key="2">
    <source>
        <dbReference type="ARBA" id="ARBA00008834"/>
    </source>
</evidence>
<comment type="subcellular location">
    <subcellularLocation>
        <location evidence="1">Secreted</location>
        <location evidence="1">Cell wall</location>
    </subcellularLocation>
</comment>
<keyword evidence="7" id="KW-0961">Cell wall biogenesis/degradation</keyword>
<keyword evidence="4" id="KW-0964">Secreted</keyword>
<comment type="caution">
    <text evidence="10">The sequence shown here is derived from an EMBL/GenBank/DDBJ whole genome shotgun (WGS) entry which is preliminary data.</text>
</comment>
<protein>
    <submittedName>
        <fullName evidence="10">Glycoside hydrolase</fullName>
    </submittedName>
</protein>
<accession>A0A200QS32</accession>
<dbReference type="GO" id="GO:0071555">
    <property type="term" value="P:cell wall organization"/>
    <property type="evidence" value="ECO:0007669"/>
    <property type="project" value="UniProtKB-KW"/>
</dbReference>
<dbReference type="Gene3D" id="2.160.20.10">
    <property type="entry name" value="Single-stranded right-handed beta-helix, Pectin lyase-like"/>
    <property type="match status" value="1"/>
</dbReference>
<dbReference type="OrthoDB" id="187139at2759"/>
<reference evidence="10 11" key="1">
    <citation type="journal article" date="2017" name="Mol. Plant">
        <title>The Genome of Medicinal Plant Macleaya cordata Provides New Insights into Benzylisoquinoline Alkaloids Metabolism.</title>
        <authorList>
            <person name="Liu X."/>
            <person name="Liu Y."/>
            <person name="Huang P."/>
            <person name="Ma Y."/>
            <person name="Qing Z."/>
            <person name="Tang Q."/>
            <person name="Cao H."/>
            <person name="Cheng P."/>
            <person name="Zheng Y."/>
            <person name="Yuan Z."/>
            <person name="Zhou Y."/>
            <person name="Liu J."/>
            <person name="Tang Z."/>
            <person name="Zhuo Y."/>
            <person name="Zhang Y."/>
            <person name="Yu L."/>
            <person name="Huang J."/>
            <person name="Yang P."/>
            <person name="Peng Q."/>
            <person name="Zhang J."/>
            <person name="Jiang W."/>
            <person name="Zhang Z."/>
            <person name="Lin K."/>
            <person name="Ro D.K."/>
            <person name="Chen X."/>
            <person name="Xiong X."/>
            <person name="Shang Y."/>
            <person name="Huang S."/>
            <person name="Zeng J."/>
        </authorList>
    </citation>
    <scope>NUCLEOTIDE SEQUENCE [LARGE SCALE GENOMIC DNA]</scope>
    <source>
        <strain evidence="11">cv. BLH2017</strain>
        <tissue evidence="10">Root</tissue>
    </source>
</reference>
<dbReference type="SUPFAM" id="SSF51126">
    <property type="entry name" value="Pectin lyase-like"/>
    <property type="match status" value="1"/>
</dbReference>
<evidence type="ECO:0000256" key="9">
    <source>
        <dbReference type="RuleBase" id="RU361169"/>
    </source>
</evidence>
<dbReference type="PANTHER" id="PTHR31375">
    <property type="match status" value="1"/>
</dbReference>
<evidence type="ECO:0000256" key="1">
    <source>
        <dbReference type="ARBA" id="ARBA00004191"/>
    </source>
</evidence>
<organism evidence="10 11">
    <name type="scientific">Macleaya cordata</name>
    <name type="common">Five-seeded plume-poppy</name>
    <name type="synonym">Bocconia cordata</name>
    <dbReference type="NCBI Taxonomy" id="56857"/>
    <lineage>
        <taxon>Eukaryota</taxon>
        <taxon>Viridiplantae</taxon>
        <taxon>Streptophyta</taxon>
        <taxon>Embryophyta</taxon>
        <taxon>Tracheophyta</taxon>
        <taxon>Spermatophyta</taxon>
        <taxon>Magnoliopsida</taxon>
        <taxon>Ranunculales</taxon>
        <taxon>Papaveraceae</taxon>
        <taxon>Papaveroideae</taxon>
        <taxon>Macleaya</taxon>
    </lineage>
</organism>
<dbReference type="SMART" id="SM00710">
    <property type="entry name" value="PbH1"/>
    <property type="match status" value="3"/>
</dbReference>
<gene>
    <name evidence="10" type="ORF">BVC80_8015g2</name>
</gene>
<evidence type="ECO:0000313" key="11">
    <source>
        <dbReference type="Proteomes" id="UP000195402"/>
    </source>
</evidence>
<evidence type="ECO:0000313" key="10">
    <source>
        <dbReference type="EMBL" id="OVA13260.1"/>
    </source>
</evidence>
<keyword evidence="6 9" id="KW-0326">Glycosidase</keyword>
<dbReference type="GO" id="GO:0004650">
    <property type="term" value="F:polygalacturonase activity"/>
    <property type="evidence" value="ECO:0007669"/>
    <property type="project" value="InterPro"/>
</dbReference>
<dbReference type="STRING" id="56857.A0A200QS32"/>
<dbReference type="GO" id="GO:0005975">
    <property type="term" value="P:carbohydrate metabolic process"/>
    <property type="evidence" value="ECO:0007669"/>
    <property type="project" value="InterPro"/>
</dbReference>
<dbReference type="InterPro" id="IPR011050">
    <property type="entry name" value="Pectin_lyase_fold/virulence"/>
</dbReference>
<dbReference type="AlphaFoldDB" id="A0A200QS32"/>
<evidence type="ECO:0000256" key="3">
    <source>
        <dbReference type="ARBA" id="ARBA00022512"/>
    </source>
</evidence>
<feature type="active site" evidence="8">
    <location>
        <position position="191"/>
    </location>
</feature>
<keyword evidence="5 9" id="KW-0378">Hydrolase</keyword>
<dbReference type="InterPro" id="IPR000743">
    <property type="entry name" value="Glyco_hydro_28"/>
</dbReference>
<proteinExistence type="inferred from homology"/>
<dbReference type="Pfam" id="PF00295">
    <property type="entry name" value="Glyco_hydro_28"/>
    <property type="match status" value="1"/>
</dbReference>
<evidence type="ECO:0000256" key="5">
    <source>
        <dbReference type="ARBA" id="ARBA00022801"/>
    </source>
</evidence>
<sequence length="345" mass="36627">MCGAIAISPTLFIPPEKTFLLKPVTFEGPCTAPNPQLQVLGNIVAADKVSAWSGFDPNVWLAFSNVNGLTIDGSGQIDGQGSVWWSRPCIDVDDITDALRFKSCKGLQLRGLRHLNSPRNHISILDCSNVMLSNLHIIAPKNSPNTDGIDIASSTNIHIKDSFIGTGDDCIAINGGSSFINVTNVACGPGHGISVGSLGEDGANETVEEIHVKNCNFTRTMNGARIKTWPGGSGYARKISFAQITLVEVKNPIIIDQYYCNGEHNCKNETSALKVSDVTYSGIHGTSVNDEAAINLNCSQAVPCSNIVMNQINIQSTNPDGNTSSYCSNANGKSNDTSPAVPCLS</sequence>
<dbReference type="EMBL" id="MVGT01001166">
    <property type="protein sequence ID" value="OVA13260.1"/>
    <property type="molecule type" value="Genomic_DNA"/>
</dbReference>
<evidence type="ECO:0000256" key="4">
    <source>
        <dbReference type="ARBA" id="ARBA00022525"/>
    </source>
</evidence>
<dbReference type="InterPro" id="IPR006626">
    <property type="entry name" value="PbH1"/>
</dbReference>
<evidence type="ECO:0000256" key="6">
    <source>
        <dbReference type="ARBA" id="ARBA00023295"/>
    </source>
</evidence>
<dbReference type="FunCoup" id="A0A200QS32">
    <property type="interactions" value="57"/>
</dbReference>
<dbReference type="Proteomes" id="UP000195402">
    <property type="component" value="Unassembled WGS sequence"/>
</dbReference>
<dbReference type="InterPro" id="IPR012334">
    <property type="entry name" value="Pectin_lyas_fold"/>
</dbReference>
<keyword evidence="11" id="KW-1185">Reference proteome</keyword>
<dbReference type="OMA" id="DHINIRS"/>
<dbReference type="PROSITE" id="PS00502">
    <property type="entry name" value="POLYGALACTURONASE"/>
    <property type="match status" value="1"/>
</dbReference>
<evidence type="ECO:0000256" key="7">
    <source>
        <dbReference type="ARBA" id="ARBA00023316"/>
    </source>
</evidence>
<dbReference type="InParanoid" id="A0A200QS32"/>
<evidence type="ECO:0000256" key="8">
    <source>
        <dbReference type="PROSITE-ProRule" id="PRU10052"/>
    </source>
</evidence>
<comment type="similarity">
    <text evidence="2 9">Belongs to the glycosyl hydrolase 28 family.</text>
</comment>
<name>A0A200QS32_MACCD</name>